<evidence type="ECO:0000256" key="1">
    <source>
        <dbReference type="ARBA" id="ARBA00023002"/>
    </source>
</evidence>
<dbReference type="InterPro" id="IPR052228">
    <property type="entry name" value="Sec_Metab_Biosynth_Oxidored"/>
</dbReference>
<evidence type="ECO:0000313" key="3">
    <source>
        <dbReference type="EMBL" id="THW99893.1"/>
    </source>
</evidence>
<reference evidence="3" key="1">
    <citation type="submission" date="2018-10" db="EMBL/GenBank/DDBJ databases">
        <title>Fifty Aureobasidium pullulans genomes reveal a recombining polyextremotolerant generalist.</title>
        <authorList>
            <person name="Gostincar C."/>
            <person name="Turk M."/>
            <person name="Zajc J."/>
            <person name="Gunde-Cimerman N."/>
        </authorList>
    </citation>
    <scope>NUCLEOTIDE SEQUENCE [LARGE SCALE GENOMIC DNA]</scope>
    <source>
        <strain evidence="3">EXF-10085</strain>
    </source>
</reference>
<name>A0A4S9C346_AURPU</name>
<feature type="region of interest" description="Disordered" evidence="2">
    <location>
        <begin position="408"/>
        <end position="441"/>
    </location>
</feature>
<dbReference type="EMBL" id="QZAS01000067">
    <property type="protein sequence ID" value="THW99893.1"/>
    <property type="molecule type" value="Genomic_DNA"/>
</dbReference>
<protein>
    <recommendedName>
        <fullName evidence="4">NAD(P)-binding protein</fullName>
    </recommendedName>
</protein>
<dbReference type="InterPro" id="IPR002347">
    <property type="entry name" value="SDR_fam"/>
</dbReference>
<comment type="caution">
    <text evidence="3">The sequence shown here is derived from an EMBL/GenBank/DDBJ whole genome shotgun (WGS) entry which is preliminary data.</text>
</comment>
<dbReference type="PANTHER" id="PTHR47534:SF3">
    <property type="entry name" value="ALCOHOL DEHYDROGENASE-LIKE C-TERMINAL DOMAIN-CONTAINING PROTEIN"/>
    <property type="match status" value="1"/>
</dbReference>
<feature type="compositionally biased region" description="Basic and acidic residues" evidence="2">
    <location>
        <begin position="412"/>
        <end position="428"/>
    </location>
</feature>
<keyword evidence="1" id="KW-0560">Oxidoreductase</keyword>
<evidence type="ECO:0000256" key="2">
    <source>
        <dbReference type="SAM" id="MobiDB-lite"/>
    </source>
</evidence>
<sequence>MSVDESAGWLPPAANVTTPTSLIFSENPGMVSVESIRTSNLEARNLENLVAVFGTLIRLRALFTVLSHVAVTLESRTFSFSSKDAAFLFEALTDFMLISVGGTHGVAESTVKELFLRATTPRAYIIGRSQDVADKLCKELEDLNPGSKAVFIKKDISILKNVDEVCEELQRREKKINILFLSAGYMSLGGRSETPEGLDHKMAVNYYSRIRFAMNLMPQLTEASNQKELSRVLTVLAAGSEADIDMDDMDLKKNYTLHACLSHCVMMTDFMMEELAKRYPHTSFSHSYPGTVKSGITNSLTGPIRLGVKVLYSVMTPWILNFRESGERHLFQITSSMYKARNGSVGSIPLNGGLDIAVGIDGVKGSGAYLLDWDGRPAGDMAVINKYRDMNAGPKIWEHTMTAIKKATSRKRLAEDDAQEEQKRREQHAAGAPNLAGWRAG</sequence>
<evidence type="ECO:0008006" key="4">
    <source>
        <dbReference type="Google" id="ProtNLM"/>
    </source>
</evidence>
<dbReference type="PANTHER" id="PTHR47534">
    <property type="entry name" value="YALI0E05731P"/>
    <property type="match status" value="1"/>
</dbReference>
<dbReference type="SUPFAM" id="SSF51735">
    <property type="entry name" value="NAD(P)-binding Rossmann-fold domains"/>
    <property type="match status" value="1"/>
</dbReference>
<accession>A0A4S9C346</accession>
<dbReference type="InterPro" id="IPR036291">
    <property type="entry name" value="NAD(P)-bd_dom_sf"/>
</dbReference>
<dbReference type="Pfam" id="PF00106">
    <property type="entry name" value="adh_short"/>
    <property type="match status" value="1"/>
</dbReference>
<dbReference type="Gene3D" id="3.40.50.720">
    <property type="entry name" value="NAD(P)-binding Rossmann-like Domain"/>
    <property type="match status" value="1"/>
</dbReference>
<dbReference type="GO" id="GO:0016491">
    <property type="term" value="F:oxidoreductase activity"/>
    <property type="evidence" value="ECO:0007669"/>
    <property type="project" value="UniProtKB-KW"/>
</dbReference>
<gene>
    <name evidence="3" type="ORF">D6D13_09864</name>
</gene>
<dbReference type="AlphaFoldDB" id="A0A4S9C346"/>
<proteinExistence type="predicted"/>
<organism evidence="3">
    <name type="scientific">Aureobasidium pullulans</name>
    <name type="common">Black yeast</name>
    <name type="synonym">Pullularia pullulans</name>
    <dbReference type="NCBI Taxonomy" id="5580"/>
    <lineage>
        <taxon>Eukaryota</taxon>
        <taxon>Fungi</taxon>
        <taxon>Dikarya</taxon>
        <taxon>Ascomycota</taxon>
        <taxon>Pezizomycotina</taxon>
        <taxon>Dothideomycetes</taxon>
        <taxon>Dothideomycetidae</taxon>
        <taxon>Dothideales</taxon>
        <taxon>Saccotheciaceae</taxon>
        <taxon>Aureobasidium</taxon>
    </lineage>
</organism>